<gene>
    <name evidence="1" type="ORF">CY34DRAFT_61014</name>
</gene>
<dbReference type="InterPro" id="IPR043502">
    <property type="entry name" value="DNA/RNA_pol_sf"/>
</dbReference>
<evidence type="ECO:0000313" key="2">
    <source>
        <dbReference type="Proteomes" id="UP000054485"/>
    </source>
</evidence>
<dbReference type="HOGENOM" id="CLU_2518702_0_0_1"/>
<dbReference type="Proteomes" id="UP000054485">
    <property type="component" value="Unassembled WGS sequence"/>
</dbReference>
<organism evidence="1 2">
    <name type="scientific">Suillus luteus UH-Slu-Lm8-n1</name>
    <dbReference type="NCBI Taxonomy" id="930992"/>
    <lineage>
        <taxon>Eukaryota</taxon>
        <taxon>Fungi</taxon>
        <taxon>Dikarya</taxon>
        <taxon>Basidiomycota</taxon>
        <taxon>Agaricomycotina</taxon>
        <taxon>Agaricomycetes</taxon>
        <taxon>Agaricomycetidae</taxon>
        <taxon>Boletales</taxon>
        <taxon>Suillineae</taxon>
        <taxon>Suillaceae</taxon>
        <taxon>Suillus</taxon>
    </lineage>
</organism>
<evidence type="ECO:0008006" key="3">
    <source>
        <dbReference type="Google" id="ProtNLM"/>
    </source>
</evidence>
<reference evidence="1 2" key="1">
    <citation type="submission" date="2014-04" db="EMBL/GenBank/DDBJ databases">
        <authorList>
            <consortium name="DOE Joint Genome Institute"/>
            <person name="Kuo A."/>
            <person name="Ruytinx J."/>
            <person name="Rineau F."/>
            <person name="Colpaert J."/>
            <person name="Kohler A."/>
            <person name="Nagy L.G."/>
            <person name="Floudas D."/>
            <person name="Copeland A."/>
            <person name="Barry K.W."/>
            <person name="Cichocki N."/>
            <person name="Veneault-Fourrey C."/>
            <person name="LaButti K."/>
            <person name="Lindquist E.A."/>
            <person name="Lipzen A."/>
            <person name="Lundell T."/>
            <person name="Morin E."/>
            <person name="Murat C."/>
            <person name="Sun H."/>
            <person name="Tunlid A."/>
            <person name="Henrissat B."/>
            <person name="Grigoriev I.V."/>
            <person name="Hibbett D.S."/>
            <person name="Martin F."/>
            <person name="Nordberg H.P."/>
            <person name="Cantor M.N."/>
            <person name="Hua S.X."/>
        </authorList>
    </citation>
    <scope>NUCLEOTIDE SEQUENCE [LARGE SCALE GENOMIC DNA]</scope>
    <source>
        <strain evidence="1 2">UH-Slu-Lm8-n1</strain>
    </source>
</reference>
<proteinExistence type="predicted"/>
<dbReference type="PANTHER" id="PTHR37984">
    <property type="entry name" value="PROTEIN CBG26694"/>
    <property type="match status" value="1"/>
</dbReference>
<dbReference type="EMBL" id="KN836089">
    <property type="protein sequence ID" value="KIK32873.1"/>
    <property type="molecule type" value="Genomic_DNA"/>
</dbReference>
<name>A0A0D0ALT0_9AGAM</name>
<feature type="non-terminal residue" evidence="1">
    <location>
        <position position="88"/>
    </location>
</feature>
<sequence>MELFMDDGGCAASTFREMINKLTVLFQRFRDCKFSIAPSKTKFCVSETEFAGGTIGPDGVKPDLTKLTAIVDWKQPQNAQNLASFLGL</sequence>
<accession>A0A0D0ALT0</accession>
<dbReference type="OrthoDB" id="2790219at2759"/>
<dbReference type="AlphaFoldDB" id="A0A0D0ALT0"/>
<dbReference type="STRING" id="930992.A0A0D0ALT0"/>
<keyword evidence="2" id="KW-1185">Reference proteome</keyword>
<dbReference type="Gene3D" id="3.30.70.270">
    <property type="match status" value="1"/>
</dbReference>
<dbReference type="PANTHER" id="PTHR37984:SF5">
    <property type="entry name" value="PROTEIN NYNRIN-LIKE"/>
    <property type="match status" value="1"/>
</dbReference>
<protein>
    <recommendedName>
        <fullName evidence="3">Reverse transcriptase domain-containing protein</fullName>
    </recommendedName>
</protein>
<dbReference type="SUPFAM" id="SSF56672">
    <property type="entry name" value="DNA/RNA polymerases"/>
    <property type="match status" value="1"/>
</dbReference>
<reference evidence="2" key="2">
    <citation type="submission" date="2015-01" db="EMBL/GenBank/DDBJ databases">
        <title>Evolutionary Origins and Diversification of the Mycorrhizal Mutualists.</title>
        <authorList>
            <consortium name="DOE Joint Genome Institute"/>
            <consortium name="Mycorrhizal Genomics Consortium"/>
            <person name="Kohler A."/>
            <person name="Kuo A."/>
            <person name="Nagy L.G."/>
            <person name="Floudas D."/>
            <person name="Copeland A."/>
            <person name="Barry K.W."/>
            <person name="Cichocki N."/>
            <person name="Veneault-Fourrey C."/>
            <person name="LaButti K."/>
            <person name="Lindquist E.A."/>
            <person name="Lipzen A."/>
            <person name="Lundell T."/>
            <person name="Morin E."/>
            <person name="Murat C."/>
            <person name="Riley R."/>
            <person name="Ohm R."/>
            <person name="Sun H."/>
            <person name="Tunlid A."/>
            <person name="Henrissat B."/>
            <person name="Grigoriev I.V."/>
            <person name="Hibbett D.S."/>
            <person name="Martin F."/>
        </authorList>
    </citation>
    <scope>NUCLEOTIDE SEQUENCE [LARGE SCALE GENOMIC DNA]</scope>
    <source>
        <strain evidence="2">UH-Slu-Lm8-n1</strain>
    </source>
</reference>
<dbReference type="InParanoid" id="A0A0D0ALT0"/>
<evidence type="ECO:0000313" key="1">
    <source>
        <dbReference type="EMBL" id="KIK32873.1"/>
    </source>
</evidence>
<dbReference type="InterPro" id="IPR050951">
    <property type="entry name" value="Retrovirus_Pol_polyprotein"/>
</dbReference>
<dbReference type="InterPro" id="IPR043128">
    <property type="entry name" value="Rev_trsase/Diguanyl_cyclase"/>
</dbReference>